<organism evidence="2 3">
    <name type="scientific">Actinomycetospora endophytica</name>
    <dbReference type="NCBI Taxonomy" id="2291215"/>
    <lineage>
        <taxon>Bacteria</taxon>
        <taxon>Bacillati</taxon>
        <taxon>Actinomycetota</taxon>
        <taxon>Actinomycetes</taxon>
        <taxon>Pseudonocardiales</taxon>
        <taxon>Pseudonocardiaceae</taxon>
        <taxon>Actinomycetospora</taxon>
    </lineage>
</organism>
<evidence type="ECO:0000313" key="3">
    <source>
        <dbReference type="Proteomes" id="UP001199469"/>
    </source>
</evidence>
<dbReference type="Proteomes" id="UP001199469">
    <property type="component" value="Unassembled WGS sequence"/>
</dbReference>
<protein>
    <recommendedName>
        <fullName evidence="4">PAS domain-containing protein</fullName>
    </recommendedName>
</protein>
<evidence type="ECO:0008006" key="4">
    <source>
        <dbReference type="Google" id="ProtNLM"/>
    </source>
</evidence>
<gene>
    <name evidence="2" type="ORF">LQ327_19720</name>
</gene>
<reference evidence="2 3" key="1">
    <citation type="submission" date="2021-11" db="EMBL/GenBank/DDBJ databases">
        <title>Draft genome sequence of Actinomycetospora sp. SF1 isolated from the rhizosphere soil.</title>
        <authorList>
            <person name="Duangmal K."/>
            <person name="Chantavorakit T."/>
        </authorList>
    </citation>
    <scope>NUCLEOTIDE SEQUENCE [LARGE SCALE GENOMIC DNA]</scope>
    <source>
        <strain evidence="2 3">TBRC 5722</strain>
    </source>
</reference>
<evidence type="ECO:0000313" key="2">
    <source>
        <dbReference type="EMBL" id="MCD2195602.1"/>
    </source>
</evidence>
<accession>A0ABS8PBG2</accession>
<evidence type="ECO:0000256" key="1">
    <source>
        <dbReference type="SAM" id="MobiDB-lite"/>
    </source>
</evidence>
<name>A0ABS8PBG2_9PSEU</name>
<feature type="compositionally biased region" description="Basic and acidic residues" evidence="1">
    <location>
        <begin position="9"/>
        <end position="20"/>
    </location>
</feature>
<comment type="caution">
    <text evidence="2">The sequence shown here is derived from an EMBL/GenBank/DDBJ whole genome shotgun (WGS) entry which is preliminary data.</text>
</comment>
<dbReference type="EMBL" id="JAJNDB010000004">
    <property type="protein sequence ID" value="MCD2195602.1"/>
    <property type="molecule type" value="Genomic_DNA"/>
</dbReference>
<dbReference type="RefSeq" id="WP_230736844.1">
    <property type="nucleotide sequence ID" value="NZ_JAJNDB010000004.1"/>
</dbReference>
<proteinExistence type="predicted"/>
<keyword evidence="3" id="KW-1185">Reference proteome</keyword>
<sequence>MITGTSWFRAHDTETRDRWQHTVEGEGEDRGLVYLCRFVPLRDAAGALVDRQGEFLDALEHRSGPANTTVPPRARRS</sequence>
<feature type="region of interest" description="Disordered" evidence="1">
    <location>
        <begin position="1"/>
        <end position="20"/>
    </location>
</feature>